<dbReference type="Gene3D" id="3.40.50.720">
    <property type="entry name" value="NAD(P)-binding Rossmann-like Domain"/>
    <property type="match status" value="1"/>
</dbReference>
<dbReference type="Pfam" id="PF00106">
    <property type="entry name" value="adh_short"/>
    <property type="match status" value="1"/>
</dbReference>
<dbReference type="InterPro" id="IPR036291">
    <property type="entry name" value="NAD(P)-bd_dom_sf"/>
</dbReference>
<dbReference type="InterPro" id="IPR051468">
    <property type="entry name" value="Fungal_SecMetab_SDRs"/>
</dbReference>
<dbReference type="AlphaFoldDB" id="A0AAN5I0X9"/>
<evidence type="ECO:0008006" key="6">
    <source>
        <dbReference type="Google" id="ProtNLM"/>
    </source>
</evidence>
<comment type="caution">
    <text evidence="4">The sequence shown here is derived from an EMBL/GenBank/DDBJ whole genome shotgun (WGS) entry which is preliminary data.</text>
</comment>
<dbReference type="CDD" id="cd05325">
    <property type="entry name" value="carb_red_sniffer_like_SDR_c"/>
    <property type="match status" value="1"/>
</dbReference>
<dbReference type="PANTHER" id="PTHR43544:SF7">
    <property type="entry name" value="NADB-LER2"/>
    <property type="match status" value="1"/>
</dbReference>
<reference evidence="5" key="1">
    <citation type="submission" date="2022-10" db="EMBL/GenBank/DDBJ databases">
        <title>Genome assembly of Pristionchus species.</title>
        <authorList>
            <person name="Yoshida K."/>
            <person name="Sommer R.J."/>
        </authorList>
    </citation>
    <scope>NUCLEOTIDE SEQUENCE [LARGE SCALE GENOMIC DNA]</scope>
    <source>
        <strain evidence="5">RS5460</strain>
    </source>
</reference>
<dbReference type="InterPro" id="IPR002347">
    <property type="entry name" value="SDR_fam"/>
</dbReference>
<gene>
    <name evidence="4" type="ORF">PMAYCL1PPCAC_17938</name>
</gene>
<evidence type="ECO:0000313" key="4">
    <source>
        <dbReference type="EMBL" id="GMR47743.1"/>
    </source>
</evidence>
<evidence type="ECO:0000313" key="5">
    <source>
        <dbReference type="Proteomes" id="UP001328107"/>
    </source>
</evidence>
<keyword evidence="2" id="KW-0560">Oxidoreductase</keyword>
<dbReference type="GO" id="GO:0005737">
    <property type="term" value="C:cytoplasm"/>
    <property type="evidence" value="ECO:0007669"/>
    <property type="project" value="TreeGrafter"/>
</dbReference>
<proteinExistence type="inferred from homology"/>
<evidence type="ECO:0000256" key="2">
    <source>
        <dbReference type="ARBA" id="ARBA00023002"/>
    </source>
</evidence>
<feature type="non-terminal residue" evidence="4">
    <location>
        <position position="1"/>
    </location>
</feature>
<accession>A0AAN5I0X9</accession>
<sequence length="254" mass="27044">LIPLSISEMSPSSILITGANRGLGLGFVRHFLALSDVKHVFATAREPEAADDLKSISDSRLHIIKMDVRDDESIISAEKEVSSILGNEGLNMLINNSGVATRYDIDAAPDRASILSTLDINVAGPIVVSQVFLPLLRTASSSLSSLPISINRASIVNISSGAASIQDNKSGGMLVYRTSKSALNSLTKTLSLHTSKDGILTVAILPGYVVTRMTGMKGELTVEESVKLMTDSLSKFGEEQQGGFFSKTGEPFPY</sequence>
<name>A0AAN5I0X9_9BILA</name>
<dbReference type="GO" id="GO:0016491">
    <property type="term" value="F:oxidoreductase activity"/>
    <property type="evidence" value="ECO:0007669"/>
    <property type="project" value="UniProtKB-KW"/>
</dbReference>
<dbReference type="SUPFAM" id="SSF51735">
    <property type="entry name" value="NAD(P)-binding Rossmann-fold domains"/>
    <property type="match status" value="1"/>
</dbReference>
<evidence type="ECO:0000256" key="1">
    <source>
        <dbReference type="ARBA" id="ARBA00022857"/>
    </source>
</evidence>
<dbReference type="EMBL" id="BTRK01000004">
    <property type="protein sequence ID" value="GMR47743.1"/>
    <property type="molecule type" value="Genomic_DNA"/>
</dbReference>
<keyword evidence="1" id="KW-0521">NADP</keyword>
<comment type="similarity">
    <text evidence="3">Belongs to the short-chain dehydrogenases/reductases (SDR) family.</text>
</comment>
<protein>
    <recommendedName>
        <fullName evidence="6">Dehydrogenase</fullName>
    </recommendedName>
</protein>
<dbReference type="PANTHER" id="PTHR43544">
    <property type="entry name" value="SHORT-CHAIN DEHYDROGENASE/REDUCTASE"/>
    <property type="match status" value="1"/>
</dbReference>
<dbReference type="PRINTS" id="PR00081">
    <property type="entry name" value="GDHRDH"/>
</dbReference>
<evidence type="ECO:0000256" key="3">
    <source>
        <dbReference type="RuleBase" id="RU000363"/>
    </source>
</evidence>
<dbReference type="PRINTS" id="PR00080">
    <property type="entry name" value="SDRFAMILY"/>
</dbReference>
<keyword evidence="5" id="KW-1185">Reference proteome</keyword>
<organism evidence="4 5">
    <name type="scientific">Pristionchus mayeri</name>
    <dbReference type="NCBI Taxonomy" id="1317129"/>
    <lineage>
        <taxon>Eukaryota</taxon>
        <taxon>Metazoa</taxon>
        <taxon>Ecdysozoa</taxon>
        <taxon>Nematoda</taxon>
        <taxon>Chromadorea</taxon>
        <taxon>Rhabditida</taxon>
        <taxon>Rhabditina</taxon>
        <taxon>Diplogasteromorpha</taxon>
        <taxon>Diplogasteroidea</taxon>
        <taxon>Neodiplogasteridae</taxon>
        <taxon>Pristionchus</taxon>
    </lineage>
</organism>
<dbReference type="Proteomes" id="UP001328107">
    <property type="component" value="Unassembled WGS sequence"/>
</dbReference>